<dbReference type="OrthoDB" id="5135119at2759"/>
<keyword evidence="5" id="KW-0418">Kinase</keyword>
<evidence type="ECO:0000256" key="2">
    <source>
        <dbReference type="ARBA" id="ARBA00040540"/>
    </source>
</evidence>
<gene>
    <name evidence="5" type="primary">Contig7748.g8257</name>
    <name evidence="5" type="ORF">STYLEM_1952</name>
</gene>
<dbReference type="GO" id="GO:0005737">
    <property type="term" value="C:cytoplasm"/>
    <property type="evidence" value="ECO:0007669"/>
    <property type="project" value="TreeGrafter"/>
</dbReference>
<dbReference type="PANTHER" id="PTHR22997">
    <property type="entry name" value="PIH1 DOMAIN-CONTAINING PROTEIN 1"/>
    <property type="match status" value="1"/>
</dbReference>
<comment type="similarity">
    <text evidence="1">Belongs to the PIH1 family.</text>
</comment>
<evidence type="ECO:0000313" key="6">
    <source>
        <dbReference type="Proteomes" id="UP000039865"/>
    </source>
</evidence>
<reference evidence="5 6" key="1">
    <citation type="submission" date="2014-06" db="EMBL/GenBank/DDBJ databases">
        <authorList>
            <person name="Swart Estienne"/>
        </authorList>
    </citation>
    <scope>NUCLEOTIDE SEQUENCE [LARGE SCALE GENOMIC DNA]</scope>
    <source>
        <strain evidence="5 6">130c</strain>
    </source>
</reference>
<feature type="domain" description="PIH1 N-terminal" evidence="3">
    <location>
        <begin position="55"/>
        <end position="197"/>
    </location>
</feature>
<dbReference type="PANTHER" id="PTHR22997:SF0">
    <property type="entry name" value="PIH1 DOMAIN-CONTAINING PROTEIN 1"/>
    <property type="match status" value="1"/>
</dbReference>
<proteinExistence type="inferred from homology"/>
<dbReference type="Pfam" id="PF18201">
    <property type="entry name" value="PIH1_CS"/>
    <property type="match status" value="1"/>
</dbReference>
<accession>A0A077ZTU0</accession>
<dbReference type="Proteomes" id="UP000039865">
    <property type="component" value="Unassembled WGS sequence"/>
</dbReference>
<dbReference type="InParanoid" id="A0A077ZTU0"/>
<dbReference type="EMBL" id="CCKQ01001882">
    <property type="protein sequence ID" value="CDW72984.1"/>
    <property type="molecule type" value="Genomic_DNA"/>
</dbReference>
<dbReference type="OMA" id="EPEWELY"/>
<feature type="domain" description="PIH1D1/2/3 CS-like" evidence="4">
    <location>
        <begin position="296"/>
        <end position="375"/>
    </location>
</feature>
<dbReference type="InterPro" id="IPR050734">
    <property type="entry name" value="PIH1/Kintoun_subfamily"/>
</dbReference>
<keyword evidence="6" id="KW-1185">Reference proteome</keyword>
<dbReference type="InterPro" id="IPR012981">
    <property type="entry name" value="PIH1_N"/>
</dbReference>
<organism evidence="5 6">
    <name type="scientific">Stylonychia lemnae</name>
    <name type="common">Ciliate</name>
    <dbReference type="NCBI Taxonomy" id="5949"/>
    <lineage>
        <taxon>Eukaryota</taxon>
        <taxon>Sar</taxon>
        <taxon>Alveolata</taxon>
        <taxon>Ciliophora</taxon>
        <taxon>Intramacronucleata</taxon>
        <taxon>Spirotrichea</taxon>
        <taxon>Stichotrichia</taxon>
        <taxon>Sporadotrichida</taxon>
        <taxon>Oxytrichidae</taxon>
        <taxon>Stylonychinae</taxon>
        <taxon>Stylonychia</taxon>
    </lineage>
</organism>
<keyword evidence="5" id="KW-0808">Transferase</keyword>
<dbReference type="Pfam" id="PF08190">
    <property type="entry name" value="PIH1"/>
    <property type="match status" value="1"/>
</dbReference>
<sequence>MPTAGAPDLAGYSHEDIMKLYQQLMSGQVPPDLQNQFESFVDANGNPIIDAEGGAMIQPQPGFVVKTKDKNGQKVFINMTTHDLVDPFEEKPIPEGDREKFGDSESGIRIPLSMGQLREDFDKKGEAAQVCDVIWNPKTIERCKIDAQFRQIVVELAFNYYAQKFNVELDLRFTLPKMKYKGKTIQYQRVRAKKAPKIQEMEMSEEERKNLEAKGLEQVKNKVQEVVEKTPEWQLYCILKQENEQKQEYLERFDQEDFWNNMVNELVRKSDESGVGDSQDRFNTLAQTFRLPEEVDLVEEFDGTNHELAQKLVFVISLPILKHAKVLQVRVSNEVVAIRVPHLYKLELGLPIQVDNQSARSYFEGKLRKLFVILSLKPTLSQQDQSESLPSKIEIVDTKKLENDLLFDVI</sequence>
<dbReference type="AlphaFoldDB" id="A0A077ZTU0"/>
<protein>
    <recommendedName>
        <fullName evidence="2">PIH1 domain-containing protein 1</fullName>
    </recommendedName>
</protein>
<evidence type="ECO:0000259" key="3">
    <source>
        <dbReference type="Pfam" id="PF08190"/>
    </source>
</evidence>
<evidence type="ECO:0000256" key="1">
    <source>
        <dbReference type="ARBA" id="ARBA00008511"/>
    </source>
</evidence>
<name>A0A077ZTU0_STYLE</name>
<evidence type="ECO:0000313" key="5">
    <source>
        <dbReference type="EMBL" id="CDW72984.1"/>
    </source>
</evidence>
<dbReference type="GO" id="GO:0016301">
    <property type="term" value="F:kinase activity"/>
    <property type="evidence" value="ECO:0007669"/>
    <property type="project" value="UniProtKB-KW"/>
</dbReference>
<evidence type="ECO:0000259" key="4">
    <source>
        <dbReference type="Pfam" id="PF18201"/>
    </source>
</evidence>
<dbReference type="InterPro" id="IPR041442">
    <property type="entry name" value="PIH1D1/2/3_CS-like"/>
</dbReference>